<reference evidence="2" key="2">
    <citation type="submission" date="2015-08" db="UniProtKB">
        <authorList>
            <consortium name="WormBaseParasite"/>
        </authorList>
    </citation>
    <scope>IDENTIFICATION</scope>
</reference>
<sequence length="387" mass="45062">MIPQNFTQPIPNIRKITINDNETPRRKISIANNIALSRNKNSLLNNSSKYNQKSFSGATRSTCKQKCNNMYLSNMESPSCNLKNITIASLGVCNVKSLLGKATPMILYNDSSVLKNQTIYSKEYKFPRRMWPICKIINNYILQKNKINQIVDIVEKLLKYVYKDCGFYHRDTAAVLLFCAQVHYKLKFYKTAILSAEKALKVFQHLYGEIHIGCCVTYQLMAMICKAINDKKGSMYSLKKAISILTIIFGQKYLEIGKLHNNIGVLFEEERMFSNAIESYMTSQNIFKEQDQVNSMYIYNVEISIIRASYLESLFNKEILQDKIFYLLEQLKKELLLPDQYEMFDSYLIPEQKVNFIIENNQKDIDTNNMLNSLKKLTVYYLRNDEN</sequence>
<dbReference type="Proteomes" id="UP000035680">
    <property type="component" value="Unassembled WGS sequence"/>
</dbReference>
<protein>
    <submittedName>
        <fullName evidence="2">TPR_REGION domain-containing protein</fullName>
    </submittedName>
</protein>
<keyword evidence="1" id="KW-1185">Reference proteome</keyword>
<dbReference type="WBParaSite" id="SVE_1000100.1">
    <property type="protein sequence ID" value="SVE_1000100.1"/>
    <property type="gene ID" value="SVE_1000100"/>
</dbReference>
<dbReference type="STRING" id="75913.A0A0K0FLT5"/>
<accession>A0A0K0FLT5</accession>
<dbReference type="InterPro" id="IPR011990">
    <property type="entry name" value="TPR-like_helical_dom_sf"/>
</dbReference>
<reference evidence="1" key="1">
    <citation type="submission" date="2014-07" db="EMBL/GenBank/DDBJ databases">
        <authorList>
            <person name="Martin A.A"/>
            <person name="De Silva N."/>
        </authorList>
    </citation>
    <scope>NUCLEOTIDE SEQUENCE</scope>
</reference>
<dbReference type="Gene3D" id="1.25.40.10">
    <property type="entry name" value="Tetratricopeptide repeat domain"/>
    <property type="match status" value="1"/>
</dbReference>
<organism evidence="1 2">
    <name type="scientific">Strongyloides venezuelensis</name>
    <name type="common">Threadworm</name>
    <dbReference type="NCBI Taxonomy" id="75913"/>
    <lineage>
        <taxon>Eukaryota</taxon>
        <taxon>Metazoa</taxon>
        <taxon>Ecdysozoa</taxon>
        <taxon>Nematoda</taxon>
        <taxon>Chromadorea</taxon>
        <taxon>Rhabditida</taxon>
        <taxon>Tylenchina</taxon>
        <taxon>Panagrolaimomorpha</taxon>
        <taxon>Strongyloidoidea</taxon>
        <taxon>Strongyloididae</taxon>
        <taxon>Strongyloides</taxon>
    </lineage>
</organism>
<dbReference type="AlphaFoldDB" id="A0A0K0FLT5"/>
<dbReference type="SUPFAM" id="SSF48452">
    <property type="entry name" value="TPR-like"/>
    <property type="match status" value="1"/>
</dbReference>
<proteinExistence type="predicted"/>
<name>A0A0K0FLT5_STRVS</name>
<evidence type="ECO:0000313" key="1">
    <source>
        <dbReference type="Proteomes" id="UP000035680"/>
    </source>
</evidence>
<evidence type="ECO:0000313" key="2">
    <source>
        <dbReference type="WBParaSite" id="SVE_1000100.1"/>
    </source>
</evidence>